<keyword evidence="2" id="KW-0378">Hydrolase</keyword>
<dbReference type="GO" id="GO:0003676">
    <property type="term" value="F:nucleic acid binding"/>
    <property type="evidence" value="ECO:0007669"/>
    <property type="project" value="InterPro"/>
</dbReference>
<dbReference type="AlphaFoldDB" id="A0A1H1FEG6"/>
<evidence type="ECO:0000256" key="1">
    <source>
        <dbReference type="ARBA" id="ARBA00022722"/>
    </source>
</evidence>
<evidence type="ECO:0000313" key="7">
    <source>
        <dbReference type="Proteomes" id="UP000181917"/>
    </source>
</evidence>
<feature type="domain" description="Exonuclease" evidence="5">
    <location>
        <begin position="34"/>
        <end position="209"/>
    </location>
</feature>
<dbReference type="Gene3D" id="3.30.420.10">
    <property type="entry name" value="Ribonuclease H-like superfamily/Ribonuclease H"/>
    <property type="match status" value="1"/>
</dbReference>
<evidence type="ECO:0000256" key="2">
    <source>
        <dbReference type="ARBA" id="ARBA00022801"/>
    </source>
</evidence>
<dbReference type="STRING" id="37928.SAMN04489742_3405"/>
<gene>
    <name evidence="6" type="ORF">SAMN04489742_3405</name>
</gene>
<dbReference type="Proteomes" id="UP000181917">
    <property type="component" value="Unassembled WGS sequence"/>
</dbReference>
<keyword evidence="7" id="KW-1185">Reference proteome</keyword>
<proteinExistence type="predicted"/>
<dbReference type="PANTHER" id="PTHR30231">
    <property type="entry name" value="DNA POLYMERASE III SUBUNIT EPSILON"/>
    <property type="match status" value="1"/>
</dbReference>
<dbReference type="NCBIfam" id="NF005927">
    <property type="entry name" value="PRK07942.1"/>
    <property type="match status" value="1"/>
</dbReference>
<evidence type="ECO:0000259" key="5">
    <source>
        <dbReference type="SMART" id="SM00479"/>
    </source>
</evidence>
<sequence length="268" mass="28844">MAANVFLSTGGGPAPEMSVPAGSVTGMSSWHELPRAAFDVETTGRDPHEARIVTASIVLVNGLGRPLQQLEWLVNPGVSIPAEASAIHGITNDKAISEGMDAAQAAAEIVQTLGNYFDAGIPVMAFNAPYDFTVLAEECGRYGMDMTEPAPVIDPFVLDKQMDRYRRGKRTLVALSEFYQVPLENAHTSAADALATIGVADALARKYPELQVDPFELHASQVEWCAKQATSFQEWLRRTKPDAVVDGVWPLREGVVHARPTATAGKSI</sequence>
<accession>A0A1H1FEG6</accession>
<feature type="region of interest" description="Disordered" evidence="4">
    <location>
        <begin position="1"/>
        <end position="20"/>
    </location>
</feature>
<dbReference type="PANTHER" id="PTHR30231:SF4">
    <property type="entry name" value="PROTEIN NEN2"/>
    <property type="match status" value="1"/>
</dbReference>
<dbReference type="EMBL" id="FNKH01000002">
    <property type="protein sequence ID" value="SDQ99307.1"/>
    <property type="molecule type" value="Genomic_DNA"/>
</dbReference>
<reference evidence="6 7" key="1">
    <citation type="submission" date="2016-10" db="EMBL/GenBank/DDBJ databases">
        <authorList>
            <person name="de Groot N.N."/>
        </authorList>
    </citation>
    <scope>NUCLEOTIDE SEQUENCE [LARGE SCALE GENOMIC DNA]</scope>
    <source>
        <strain evidence="6 7">DSM 20117</strain>
    </source>
</reference>
<dbReference type="InterPro" id="IPR012337">
    <property type="entry name" value="RNaseH-like_sf"/>
</dbReference>
<dbReference type="SMART" id="SM00479">
    <property type="entry name" value="EXOIII"/>
    <property type="match status" value="1"/>
</dbReference>
<dbReference type="SUPFAM" id="SSF53098">
    <property type="entry name" value="Ribonuclease H-like"/>
    <property type="match status" value="1"/>
</dbReference>
<dbReference type="GO" id="GO:0008408">
    <property type="term" value="F:3'-5' exonuclease activity"/>
    <property type="evidence" value="ECO:0007669"/>
    <property type="project" value="TreeGrafter"/>
</dbReference>
<dbReference type="GO" id="GO:0005829">
    <property type="term" value="C:cytosol"/>
    <property type="evidence" value="ECO:0007669"/>
    <property type="project" value="TreeGrafter"/>
</dbReference>
<organism evidence="6 7">
    <name type="scientific">Crystallibacter crystallopoietes</name>
    <dbReference type="NCBI Taxonomy" id="37928"/>
    <lineage>
        <taxon>Bacteria</taxon>
        <taxon>Bacillati</taxon>
        <taxon>Actinomycetota</taxon>
        <taxon>Actinomycetes</taxon>
        <taxon>Micrococcales</taxon>
        <taxon>Micrococcaceae</taxon>
        <taxon>Crystallibacter</taxon>
    </lineage>
</organism>
<protein>
    <submittedName>
        <fullName evidence="6">DNA polymerase-3 subunit epsilon</fullName>
    </submittedName>
</protein>
<name>A0A1H1FEG6_9MICC</name>
<dbReference type="InterPro" id="IPR013520">
    <property type="entry name" value="Ribonucl_H"/>
</dbReference>
<evidence type="ECO:0000256" key="3">
    <source>
        <dbReference type="ARBA" id="ARBA00022839"/>
    </source>
</evidence>
<keyword evidence="1" id="KW-0540">Nuclease</keyword>
<evidence type="ECO:0000313" key="6">
    <source>
        <dbReference type="EMBL" id="SDQ99307.1"/>
    </source>
</evidence>
<dbReference type="InterPro" id="IPR036397">
    <property type="entry name" value="RNaseH_sf"/>
</dbReference>
<keyword evidence="3" id="KW-0269">Exonuclease</keyword>
<dbReference type="CDD" id="cd06127">
    <property type="entry name" value="DEDDh"/>
    <property type="match status" value="1"/>
</dbReference>
<evidence type="ECO:0000256" key="4">
    <source>
        <dbReference type="SAM" id="MobiDB-lite"/>
    </source>
</evidence>
<dbReference type="Pfam" id="PF00929">
    <property type="entry name" value="RNase_T"/>
    <property type="match status" value="1"/>
</dbReference>